<dbReference type="GO" id="GO:0009307">
    <property type="term" value="P:DNA restriction-modification system"/>
    <property type="evidence" value="ECO:0007669"/>
    <property type="project" value="UniProtKB-KW"/>
</dbReference>
<dbReference type="GO" id="GO:0004519">
    <property type="term" value="F:endonuclease activity"/>
    <property type="evidence" value="ECO:0007669"/>
    <property type="project" value="UniProtKB-KW"/>
</dbReference>
<sequence>MNDETIKYLEETIDASSDLFLLQGDVLVQRANTTDLVGTTAVFDGPSGIYVYPDLMMRMRFRELATAHWFWRYASGADGRRYFMGIAAGSSGSMPKITGDNLRRMPLPVPPLAEQRAVAKALADVDALLAGLDGLLAKKRDLKQAAMQQLLTGQTRLPGFRRKWAVKTLEEIAECLDDLRVPLNEAQRSRMRGDYPYCGANGVLDYIDRYIIDDDIILMAEDGGYFDEYKTRPIAYRLKGKCWVNNHAHILKAKLGFDQVFVYYSLVHKNILPFLANGTRAKLNKSEMKKIEIETPGEESEQAAIANILSDMDAEIFALEARREKTRLLKQAMMQELLTGKTRLVPTGEPDA</sequence>
<keyword evidence="6" id="KW-1185">Reference proteome</keyword>
<dbReference type="Gene3D" id="3.90.220.20">
    <property type="entry name" value="DNA methylase specificity domains"/>
    <property type="match status" value="2"/>
</dbReference>
<dbReference type="EMBL" id="CP063849">
    <property type="protein sequence ID" value="QOY86158.1"/>
    <property type="molecule type" value="Genomic_DNA"/>
</dbReference>
<reference evidence="5 6" key="1">
    <citation type="submission" date="2020-10" db="EMBL/GenBank/DDBJ databases">
        <title>Complete genome sequence of Paludibaculum fermentans P105T, a facultatively anaerobic acidobacterium capable of dissimilatory Fe(III) reduction.</title>
        <authorList>
            <person name="Dedysh S.N."/>
            <person name="Beletsky A.V."/>
            <person name="Kulichevskaya I.S."/>
            <person name="Mardanov A.V."/>
            <person name="Ravin N.V."/>
        </authorList>
    </citation>
    <scope>NUCLEOTIDE SEQUENCE [LARGE SCALE GENOMIC DNA]</scope>
    <source>
        <strain evidence="5 6">P105</strain>
    </source>
</reference>
<dbReference type="REBASE" id="453139">
    <property type="entry name" value="S.PfeP105ORF25550P"/>
</dbReference>
<dbReference type="CDD" id="cd17262">
    <property type="entry name" value="RMtype1_S_Aco12261I-TRD2-CR2"/>
    <property type="match status" value="1"/>
</dbReference>
<dbReference type="InterPro" id="IPR000055">
    <property type="entry name" value="Restrct_endonuc_typeI_TRD"/>
</dbReference>
<dbReference type="Gene3D" id="1.10.287.1120">
    <property type="entry name" value="Bipartite methylase S protein"/>
    <property type="match status" value="1"/>
</dbReference>
<keyword evidence="5" id="KW-0378">Hydrolase</keyword>
<feature type="domain" description="Type I restriction modification DNA specificity" evidence="4">
    <location>
        <begin position="163"/>
        <end position="324"/>
    </location>
</feature>
<evidence type="ECO:0000256" key="2">
    <source>
        <dbReference type="ARBA" id="ARBA00022747"/>
    </source>
</evidence>
<proteinExistence type="inferred from homology"/>
<comment type="similarity">
    <text evidence="1">Belongs to the type-I restriction system S methylase family.</text>
</comment>
<dbReference type="InterPro" id="IPR044946">
    <property type="entry name" value="Restrct_endonuc_typeI_TRD_sf"/>
</dbReference>
<dbReference type="SUPFAM" id="SSF116734">
    <property type="entry name" value="DNA methylase specificity domain"/>
    <property type="match status" value="2"/>
</dbReference>
<dbReference type="Proteomes" id="UP000593892">
    <property type="component" value="Chromosome"/>
</dbReference>
<accession>A0A7S7NM73</accession>
<evidence type="ECO:0000313" key="6">
    <source>
        <dbReference type="Proteomes" id="UP000593892"/>
    </source>
</evidence>
<evidence type="ECO:0000259" key="4">
    <source>
        <dbReference type="Pfam" id="PF01420"/>
    </source>
</evidence>
<dbReference type="Pfam" id="PF01420">
    <property type="entry name" value="Methylase_S"/>
    <property type="match status" value="1"/>
</dbReference>
<evidence type="ECO:0000256" key="3">
    <source>
        <dbReference type="ARBA" id="ARBA00023125"/>
    </source>
</evidence>
<dbReference type="AlphaFoldDB" id="A0A7S7NM73"/>
<dbReference type="KEGG" id="pfer:IRI77_25555"/>
<gene>
    <name evidence="5" type="ORF">IRI77_25555</name>
</gene>
<keyword evidence="5" id="KW-0540">Nuclease</keyword>
<name>A0A7S7NM73_PALFE</name>
<evidence type="ECO:0000256" key="1">
    <source>
        <dbReference type="ARBA" id="ARBA00010923"/>
    </source>
</evidence>
<dbReference type="InterPro" id="IPR052021">
    <property type="entry name" value="Type-I_RS_S_subunit"/>
</dbReference>
<dbReference type="RefSeq" id="WP_194447827.1">
    <property type="nucleotide sequence ID" value="NZ_CP063849.1"/>
</dbReference>
<organism evidence="5 6">
    <name type="scientific">Paludibaculum fermentans</name>
    <dbReference type="NCBI Taxonomy" id="1473598"/>
    <lineage>
        <taxon>Bacteria</taxon>
        <taxon>Pseudomonadati</taxon>
        <taxon>Acidobacteriota</taxon>
        <taxon>Terriglobia</taxon>
        <taxon>Bryobacterales</taxon>
        <taxon>Bryobacteraceae</taxon>
        <taxon>Paludibaculum</taxon>
    </lineage>
</organism>
<evidence type="ECO:0000313" key="5">
    <source>
        <dbReference type="EMBL" id="QOY86158.1"/>
    </source>
</evidence>
<dbReference type="GO" id="GO:0003677">
    <property type="term" value="F:DNA binding"/>
    <property type="evidence" value="ECO:0007669"/>
    <property type="project" value="UniProtKB-KW"/>
</dbReference>
<dbReference type="PANTHER" id="PTHR30408">
    <property type="entry name" value="TYPE-1 RESTRICTION ENZYME ECOKI SPECIFICITY PROTEIN"/>
    <property type="match status" value="1"/>
</dbReference>
<keyword evidence="2" id="KW-0680">Restriction system</keyword>
<keyword evidence="3" id="KW-0238">DNA-binding</keyword>
<protein>
    <submittedName>
        <fullName evidence="5">Restriction endonuclease subunit S</fullName>
    </submittedName>
</protein>
<keyword evidence="5" id="KW-0255">Endonuclease</keyword>
<dbReference type="PANTHER" id="PTHR30408:SF12">
    <property type="entry name" value="TYPE I RESTRICTION ENZYME MJAVIII SPECIFICITY SUBUNIT"/>
    <property type="match status" value="1"/>
</dbReference>